<proteinExistence type="predicted"/>
<feature type="transmembrane region" description="Helical" evidence="1">
    <location>
        <begin position="118"/>
        <end position="145"/>
    </location>
</feature>
<feature type="transmembrane region" description="Helical" evidence="1">
    <location>
        <begin position="454"/>
        <end position="474"/>
    </location>
</feature>
<reference evidence="2 3" key="1">
    <citation type="submission" date="2024-06" db="EMBL/GenBank/DDBJ databases">
        <title>Sorghum-associated microbial communities from plants grown in Nebraska, USA.</title>
        <authorList>
            <person name="Schachtman D."/>
        </authorList>
    </citation>
    <scope>NUCLEOTIDE SEQUENCE [LARGE SCALE GENOMIC DNA]</scope>
    <source>
        <strain evidence="2 3">1073</strain>
    </source>
</reference>
<evidence type="ECO:0000313" key="2">
    <source>
        <dbReference type="EMBL" id="MET3653898.1"/>
    </source>
</evidence>
<feature type="transmembrane region" description="Helical" evidence="1">
    <location>
        <begin position="85"/>
        <end position="106"/>
    </location>
</feature>
<feature type="transmembrane region" description="Helical" evidence="1">
    <location>
        <begin position="269"/>
        <end position="288"/>
    </location>
</feature>
<feature type="transmembrane region" description="Helical" evidence="1">
    <location>
        <begin position="361"/>
        <end position="380"/>
    </location>
</feature>
<feature type="transmembrane region" description="Helical" evidence="1">
    <location>
        <begin position="300"/>
        <end position="326"/>
    </location>
</feature>
<evidence type="ECO:0000313" key="3">
    <source>
        <dbReference type="Proteomes" id="UP001549184"/>
    </source>
</evidence>
<dbReference type="EMBL" id="JBEPMU010000005">
    <property type="protein sequence ID" value="MET3653898.1"/>
    <property type="molecule type" value="Genomic_DNA"/>
</dbReference>
<keyword evidence="1" id="KW-0812">Transmembrane</keyword>
<evidence type="ECO:0000256" key="1">
    <source>
        <dbReference type="SAM" id="Phobius"/>
    </source>
</evidence>
<gene>
    <name evidence="2" type="ORF">ABIC75_003635</name>
</gene>
<feature type="transmembrane region" description="Helical" evidence="1">
    <location>
        <begin position="416"/>
        <end position="434"/>
    </location>
</feature>
<keyword evidence="1" id="KW-0472">Membrane</keyword>
<keyword evidence="1" id="KW-1133">Transmembrane helix</keyword>
<comment type="caution">
    <text evidence="2">The sequence shown here is derived from an EMBL/GenBank/DDBJ whole genome shotgun (WGS) entry which is preliminary data.</text>
</comment>
<dbReference type="Proteomes" id="UP001549184">
    <property type="component" value="Unassembled WGS sequence"/>
</dbReference>
<feature type="transmembrane region" description="Helical" evidence="1">
    <location>
        <begin position="165"/>
        <end position="184"/>
    </location>
</feature>
<protein>
    <submittedName>
        <fullName evidence="2">Uncharacterized protein</fullName>
    </submittedName>
</protein>
<accession>A0ABV2K1I0</accession>
<organism evidence="2 3">
    <name type="scientific">Dyella japonica</name>
    <dbReference type="NCBI Taxonomy" id="231455"/>
    <lineage>
        <taxon>Bacteria</taxon>
        <taxon>Pseudomonadati</taxon>
        <taxon>Pseudomonadota</taxon>
        <taxon>Gammaproteobacteria</taxon>
        <taxon>Lysobacterales</taxon>
        <taxon>Rhodanobacteraceae</taxon>
        <taxon>Dyella</taxon>
    </lineage>
</organism>
<sequence length="491" mass="53074">MNAQAILLAPWRATHAPLRWLSLCVVALCMLGGIVLATFSHKGEPAWMLVGAYDVALVYMWAFFLCSAALLAIDARWLCVPGMQRAAVQSVLFYAALSLLPTWLIAQVHGSDTAPMMLVSALCVLAGLCFALLPRYVSLIMGVLPAMFSSLSRQYDLPHVGDPRFLPWGGTLAAVLATLCVLRWRSIVRTAPQHQQGFSGPMVLQYRSRQWAGGAMNGVDSTTQVRQRPDWMQPHPDLRHAGPQQPGNAMRVALGGWYLPRTLLGHLQGLLPGLLIFCVPATTMLLIYNDKHTISLHALWPLAVLLIGWVAMFGSMGVVFSTLMLVQQRWRKTNAELPLLALLPGLGDAASSKHCMLVTTLCRPLVAQACALIGLLALTLPSHPAAISVATLIAGQVGCVAALVACVLCVLGGRPLSTWATFALMITISLLIGLNSFVPNSMVGSHPWTPSLSFALPVLAGWFVVCAILAWVGARGWHAWRERPHAFMPNG</sequence>
<feature type="transmembrane region" description="Helical" evidence="1">
    <location>
        <begin position="51"/>
        <end position="73"/>
    </location>
</feature>
<name>A0ABV2K1I0_9GAMM</name>
<keyword evidence="3" id="KW-1185">Reference proteome</keyword>
<dbReference type="RefSeq" id="WP_354015268.1">
    <property type="nucleotide sequence ID" value="NZ_JBEPMU010000005.1"/>
</dbReference>
<feature type="transmembrane region" description="Helical" evidence="1">
    <location>
        <begin position="20"/>
        <end position="39"/>
    </location>
</feature>
<feature type="transmembrane region" description="Helical" evidence="1">
    <location>
        <begin position="386"/>
        <end position="411"/>
    </location>
</feature>